<reference evidence="1 2" key="1">
    <citation type="submission" date="2020-02" db="EMBL/GenBank/DDBJ databases">
        <authorList>
            <person name="Chen W.-M."/>
        </authorList>
    </citation>
    <scope>NUCLEOTIDE SEQUENCE [LARGE SCALE GENOMIC DNA]</scope>
    <source>
        <strain evidence="1 2">TWA-26</strain>
    </source>
</reference>
<dbReference type="RefSeq" id="WP_166236803.1">
    <property type="nucleotide sequence ID" value="NZ_JAAJBV010000005.1"/>
</dbReference>
<comment type="caution">
    <text evidence="1">The sequence shown here is derived from an EMBL/GenBank/DDBJ whole genome shotgun (WGS) entry which is preliminary data.</text>
</comment>
<evidence type="ECO:0000313" key="2">
    <source>
        <dbReference type="Proteomes" id="UP000761423"/>
    </source>
</evidence>
<dbReference type="EMBL" id="JAAJBV010000005">
    <property type="protein sequence ID" value="NHM04767.1"/>
    <property type="molecule type" value="Genomic_DNA"/>
</dbReference>
<protein>
    <submittedName>
        <fullName evidence="1">Uncharacterized protein</fullName>
    </submittedName>
</protein>
<accession>A0ABX0IGJ6</accession>
<proteinExistence type="predicted"/>
<dbReference type="Proteomes" id="UP000761423">
    <property type="component" value="Unassembled WGS sequence"/>
</dbReference>
<keyword evidence="2" id="KW-1185">Reference proteome</keyword>
<evidence type="ECO:0000313" key="1">
    <source>
        <dbReference type="EMBL" id="NHM04767.1"/>
    </source>
</evidence>
<gene>
    <name evidence="1" type="ORF">G4L40_08630</name>
</gene>
<sequence>MGQNANLPAATAIKANFTIASIKAYQESATLKVEDYYYYLNLVSSTTTAEDLKAEVKTTLFSLFEDKNAKVLDVTTTTPTTINLTDLLAKIENQDYSFTLSNFENSIVAADYWTTKYQLTIHQKETQTEQICFQRVLFKPTTKTFGTTKKEIWTLFLGEITF</sequence>
<name>A0ABX0IGJ6_9FLAO</name>
<organism evidence="1 2">
    <name type="scientific">Flavobacterium celericrescens</name>
    <dbReference type="NCBI Taxonomy" id="2709780"/>
    <lineage>
        <taxon>Bacteria</taxon>
        <taxon>Pseudomonadati</taxon>
        <taxon>Bacteroidota</taxon>
        <taxon>Flavobacteriia</taxon>
        <taxon>Flavobacteriales</taxon>
        <taxon>Flavobacteriaceae</taxon>
        <taxon>Flavobacterium</taxon>
    </lineage>
</organism>